<evidence type="ECO:0000313" key="3">
    <source>
        <dbReference type="WBParaSite" id="TCNE_0001817401-mRNA-1"/>
    </source>
</evidence>
<dbReference type="AlphaFoldDB" id="A0A183VBQ0"/>
<evidence type="ECO:0000313" key="1">
    <source>
        <dbReference type="EMBL" id="VDM49491.1"/>
    </source>
</evidence>
<evidence type="ECO:0000313" key="2">
    <source>
        <dbReference type="Proteomes" id="UP000050794"/>
    </source>
</evidence>
<reference evidence="1 2" key="2">
    <citation type="submission" date="2018-11" db="EMBL/GenBank/DDBJ databases">
        <authorList>
            <consortium name="Pathogen Informatics"/>
        </authorList>
    </citation>
    <scope>NUCLEOTIDE SEQUENCE [LARGE SCALE GENOMIC DNA]</scope>
</reference>
<dbReference type="Proteomes" id="UP000050794">
    <property type="component" value="Unassembled WGS sequence"/>
</dbReference>
<dbReference type="InterPro" id="IPR036364">
    <property type="entry name" value="SEA_dom_sf"/>
</dbReference>
<reference evidence="3" key="1">
    <citation type="submission" date="2016-06" db="UniProtKB">
        <authorList>
            <consortium name="WormBaseParasite"/>
        </authorList>
    </citation>
    <scope>IDENTIFICATION</scope>
</reference>
<dbReference type="EMBL" id="UYWY01025204">
    <property type="protein sequence ID" value="VDM49491.1"/>
    <property type="molecule type" value="Genomic_DNA"/>
</dbReference>
<sequence length="201" mass="22656">MFRNPGVGFRSGLNKQNARNSSLCTQDILKAKREGREQSGAEQRARGLTVAYRILAYYSSVRAYWRRERPSTIKMALSLFTAISLAVIYRVTVNFTQLPYSPELRRPGSPQFLHTNNQIARSVEHLLKGIPGEHKASVLNYRYHPVIGTLVTLDVYSNVSSTAIKRTIERAVRGGHIGRFAVSNEGFQFHVVKGDCQSHCF</sequence>
<name>A0A183VBQ0_TOXCA</name>
<protein>
    <submittedName>
        <fullName evidence="3">Y1_Tnp domain-containing protein</fullName>
    </submittedName>
</protein>
<proteinExistence type="predicted"/>
<accession>A0A183VBQ0</accession>
<gene>
    <name evidence="1" type="ORF">TCNE_LOCUS18170</name>
</gene>
<keyword evidence="2" id="KW-1185">Reference proteome</keyword>
<dbReference type="SUPFAM" id="SSF82671">
    <property type="entry name" value="SEA domain"/>
    <property type="match status" value="1"/>
</dbReference>
<organism evidence="2 3">
    <name type="scientific">Toxocara canis</name>
    <name type="common">Canine roundworm</name>
    <dbReference type="NCBI Taxonomy" id="6265"/>
    <lineage>
        <taxon>Eukaryota</taxon>
        <taxon>Metazoa</taxon>
        <taxon>Ecdysozoa</taxon>
        <taxon>Nematoda</taxon>
        <taxon>Chromadorea</taxon>
        <taxon>Rhabditida</taxon>
        <taxon>Spirurina</taxon>
        <taxon>Ascaridomorpha</taxon>
        <taxon>Ascaridoidea</taxon>
        <taxon>Toxocaridae</taxon>
        <taxon>Toxocara</taxon>
    </lineage>
</organism>
<dbReference type="WBParaSite" id="TCNE_0001817401-mRNA-1">
    <property type="protein sequence ID" value="TCNE_0001817401-mRNA-1"/>
    <property type="gene ID" value="TCNE_0001817401"/>
</dbReference>